<dbReference type="InterPro" id="IPR018866">
    <property type="entry name" value="Znf-4CXXC_R1"/>
</dbReference>
<feature type="compositionally biased region" description="Basic and acidic residues" evidence="5">
    <location>
        <begin position="873"/>
        <end position="891"/>
    </location>
</feature>
<evidence type="ECO:0000313" key="7">
    <source>
        <dbReference type="EMBL" id="KAJ9607931.1"/>
    </source>
</evidence>
<sequence>MPSARPCAAFEPIAPDFDLKGLVESQPNFEWVVRIHCDMIDHQGLENFEKLVLIHVILGGKPLVVEGYEGRLDRWTFALQWLRDNCGSKVENARDLTKKTNVPLSIGHYLNNMALLTNQWTPKNYKDFERQRMYLKDIDCPQLWQDKLSEVLPGGLFYLNESTGDVGGFAAVDENDPIRPGMRKGKGIAKAGDLMSSLPKEMRAENLMCYVGHEGTYTPSHREMCASLGQNIMVEASTGHVEDGKPTKPGSSIWFMTESKEREVVSEYWLSRLGHDIEIENHFAQVNAWKNAPFKVYIVEQKPGDFILIPPLAPHQVWNRGTRTMKVAWNRTTVETLEMAVHEALPRARMVCRDEQYKNKAMIYYTMQKYSKLLRQAEKVKQKSMGSKQKSSNDAKVRQLEKDFRRLQFLFTEILVSESFLPDKPDKKVELIPYDSNITCSYCRCNIFNRFLTCPNCVEQLAGGDEDTYDICMDCYAMGRSCGCISKLRWVEQWSWGELTQKHEQWRHQILQYEGKITDKSPMSLKTELDRLGNKRTLAQVCQLELARRPFRDIQRPPSPLRGDDREEIEVVAPDGSVKIKKKVKRTEKFLREHGRCHTDFHWEPKWKQAACSKCDKRYCYGTLFRRFDMMPQDILADPKWTCPSCRQMCSCRSCRPKAGHNYKPYTPKGTMLGHNTKAVADPRSVESLVDFSISNIGWIQKADDDLGDQSRRLKERRKDAEAAKANEPELGEHYVDEDDEMTDAVETSILRLAQQEGIPIDPALGINGASPDSPAEDEDDFDENPESARRLGEATPEQTPAALPEGGVIRDLEHAYDQTEAITYDYPDPSIGLHVPAPIEEEPATLPPGYAPAGPEESGEIEMIERKRKRPKLDESDRSYGYKKPNVEKKKQQRRSLIVKLPIPIEKLDKMEKLANLARRALNGTLEAPAPVISSDLQALNAAEGNPQTVNKKVRRGPEHVEVEQDDEFMPGRYRDRRKRAQEGAVLPPPDADITRRLTRMHQTHYEEPSEDEFNEMVEPSQKVASRATAKPAPNKVVNLDDSELDFSSTDVSEDKGATNGNPAPMATANMGYGPSKPAPRAATKAPKLTVMPSINRPTSRASLSEQSDRSASTASSAVPPRKPTLAQPASPVSPKNSAKSVAEAQANRRAKMALIELMENDSDDFDDAWSQDSFLDEPTSKPSQPAPAKQPSAAPVNPASRSGYSTSNSPAVSIPASKPAPMQQYKSTSNSPAVGSTSKPAIVSIVKASAADWVDSDDSDDGTPSRPTVAGWASINSAANASRTVPVRSNHHAVGGPAKRGRGRPPRGFL</sequence>
<dbReference type="EMBL" id="JAPDRK010000011">
    <property type="protein sequence ID" value="KAJ9607931.1"/>
    <property type="molecule type" value="Genomic_DNA"/>
</dbReference>
<dbReference type="Pfam" id="PF02373">
    <property type="entry name" value="JmjC"/>
    <property type="match status" value="1"/>
</dbReference>
<feature type="compositionally biased region" description="Acidic residues" evidence="5">
    <location>
        <begin position="775"/>
        <end position="786"/>
    </location>
</feature>
<dbReference type="GO" id="GO:0005634">
    <property type="term" value="C:nucleus"/>
    <property type="evidence" value="ECO:0007669"/>
    <property type="project" value="UniProtKB-SubCell"/>
</dbReference>
<dbReference type="InterPro" id="IPR003347">
    <property type="entry name" value="JmjC_dom"/>
</dbReference>
<dbReference type="PROSITE" id="PS51184">
    <property type="entry name" value="JMJC"/>
    <property type="match status" value="1"/>
</dbReference>
<feature type="compositionally biased region" description="Polar residues" evidence="5">
    <location>
        <begin position="1201"/>
        <end position="1213"/>
    </location>
</feature>
<feature type="compositionally biased region" description="Basic residues" evidence="5">
    <location>
        <begin position="1301"/>
        <end position="1312"/>
    </location>
</feature>
<evidence type="ECO:0000259" key="6">
    <source>
        <dbReference type="PROSITE" id="PS51184"/>
    </source>
</evidence>
<keyword evidence="8" id="KW-1185">Reference proteome</keyword>
<keyword evidence="2" id="KW-0805">Transcription regulation</keyword>
<gene>
    <name evidence="7" type="ORF">H2200_008010</name>
</gene>
<comment type="caution">
    <text evidence="7">The sequence shown here is derived from an EMBL/GenBank/DDBJ whole genome shotgun (WGS) entry which is preliminary data.</text>
</comment>
<feature type="region of interest" description="Disordered" evidence="5">
    <location>
        <begin position="843"/>
        <end position="895"/>
    </location>
</feature>
<feature type="region of interest" description="Disordered" evidence="5">
    <location>
        <begin position="761"/>
        <end position="803"/>
    </location>
</feature>
<feature type="compositionally biased region" description="Polar residues" evidence="5">
    <location>
        <begin position="1276"/>
        <end position="1285"/>
    </location>
</feature>
<feature type="compositionally biased region" description="Polar residues" evidence="5">
    <location>
        <begin position="1226"/>
        <end position="1241"/>
    </location>
</feature>
<feature type="compositionally biased region" description="Low complexity" evidence="5">
    <location>
        <begin position="1182"/>
        <end position="1197"/>
    </location>
</feature>
<dbReference type="Pfam" id="PF10497">
    <property type="entry name" value="zf-4CXXC_R1"/>
    <property type="match status" value="1"/>
</dbReference>
<evidence type="ECO:0000256" key="3">
    <source>
        <dbReference type="ARBA" id="ARBA00023163"/>
    </source>
</evidence>
<proteinExistence type="predicted"/>
<evidence type="ECO:0000256" key="4">
    <source>
        <dbReference type="ARBA" id="ARBA00023242"/>
    </source>
</evidence>
<evidence type="ECO:0000256" key="1">
    <source>
        <dbReference type="ARBA" id="ARBA00004123"/>
    </source>
</evidence>
<name>A0AA39CGL9_9EURO</name>
<organism evidence="7 8">
    <name type="scientific">Cladophialophora chaetospira</name>
    <dbReference type="NCBI Taxonomy" id="386627"/>
    <lineage>
        <taxon>Eukaryota</taxon>
        <taxon>Fungi</taxon>
        <taxon>Dikarya</taxon>
        <taxon>Ascomycota</taxon>
        <taxon>Pezizomycotina</taxon>
        <taxon>Eurotiomycetes</taxon>
        <taxon>Chaetothyriomycetidae</taxon>
        <taxon>Chaetothyriales</taxon>
        <taxon>Herpotrichiellaceae</taxon>
        <taxon>Cladophialophora</taxon>
    </lineage>
</organism>
<dbReference type="SUPFAM" id="SSF51197">
    <property type="entry name" value="Clavaminate synthase-like"/>
    <property type="match status" value="1"/>
</dbReference>
<feature type="compositionally biased region" description="Acidic residues" evidence="5">
    <location>
        <begin position="1160"/>
        <end position="1171"/>
    </location>
</feature>
<feature type="compositionally biased region" description="Polar residues" evidence="5">
    <location>
        <begin position="1097"/>
        <end position="1118"/>
    </location>
</feature>
<dbReference type="Gene3D" id="2.60.120.650">
    <property type="entry name" value="Cupin"/>
    <property type="match status" value="1"/>
</dbReference>
<keyword evidence="4" id="KW-0539">Nucleus</keyword>
<comment type="subcellular location">
    <subcellularLocation>
        <location evidence="1">Nucleus</location>
    </subcellularLocation>
</comment>
<accession>A0AA39CGL9</accession>
<dbReference type="Proteomes" id="UP001172673">
    <property type="component" value="Unassembled WGS sequence"/>
</dbReference>
<feature type="region of interest" description="Disordered" evidence="5">
    <location>
        <begin position="944"/>
        <end position="1312"/>
    </location>
</feature>
<keyword evidence="3" id="KW-0804">Transcription</keyword>
<feature type="compositionally biased region" description="Basic and acidic residues" evidence="5">
    <location>
        <begin position="713"/>
        <end position="735"/>
    </location>
</feature>
<protein>
    <recommendedName>
        <fullName evidence="6">JmjC domain-containing protein</fullName>
    </recommendedName>
</protein>
<feature type="region of interest" description="Disordered" evidence="5">
    <location>
        <begin position="713"/>
        <end position="737"/>
    </location>
</feature>
<dbReference type="SMART" id="SM00558">
    <property type="entry name" value="JmjC"/>
    <property type="match status" value="1"/>
</dbReference>
<feature type="domain" description="JmjC" evidence="6">
    <location>
        <begin position="168"/>
        <end position="348"/>
    </location>
</feature>
<evidence type="ECO:0000256" key="5">
    <source>
        <dbReference type="SAM" id="MobiDB-lite"/>
    </source>
</evidence>
<reference evidence="7" key="1">
    <citation type="submission" date="2022-10" db="EMBL/GenBank/DDBJ databases">
        <title>Culturing micro-colonial fungi from biological soil crusts in the Mojave desert and describing Neophaeococcomyces mojavensis, and introducing the new genera and species Taxawa tesnikishii.</title>
        <authorList>
            <person name="Kurbessoian T."/>
            <person name="Stajich J.E."/>
        </authorList>
    </citation>
    <scope>NUCLEOTIDE SEQUENCE</scope>
    <source>
        <strain evidence="7">TK_41</strain>
    </source>
</reference>
<evidence type="ECO:0000256" key="2">
    <source>
        <dbReference type="ARBA" id="ARBA00023015"/>
    </source>
</evidence>
<feature type="compositionally biased region" description="Low complexity" evidence="5">
    <location>
        <begin position="1076"/>
        <end position="1089"/>
    </location>
</feature>
<evidence type="ECO:0000313" key="8">
    <source>
        <dbReference type="Proteomes" id="UP001172673"/>
    </source>
</evidence>